<keyword evidence="3" id="KW-1185">Reference proteome</keyword>
<organism evidence="2 3">
    <name type="scientific">Aromia moschata</name>
    <dbReference type="NCBI Taxonomy" id="1265417"/>
    <lineage>
        <taxon>Eukaryota</taxon>
        <taxon>Metazoa</taxon>
        <taxon>Ecdysozoa</taxon>
        <taxon>Arthropoda</taxon>
        <taxon>Hexapoda</taxon>
        <taxon>Insecta</taxon>
        <taxon>Pterygota</taxon>
        <taxon>Neoptera</taxon>
        <taxon>Endopterygota</taxon>
        <taxon>Coleoptera</taxon>
        <taxon>Polyphaga</taxon>
        <taxon>Cucujiformia</taxon>
        <taxon>Chrysomeloidea</taxon>
        <taxon>Cerambycidae</taxon>
        <taxon>Cerambycinae</taxon>
        <taxon>Callichromatini</taxon>
        <taxon>Aromia</taxon>
    </lineage>
</organism>
<feature type="region of interest" description="Disordered" evidence="1">
    <location>
        <begin position="46"/>
        <end position="99"/>
    </location>
</feature>
<gene>
    <name evidence="2" type="ORF">NQ318_014212</name>
</gene>
<protein>
    <submittedName>
        <fullName evidence="2">Uncharacterized protein</fullName>
    </submittedName>
</protein>
<accession>A0AAV8YYY3</accession>
<reference evidence="2" key="1">
    <citation type="journal article" date="2023" name="Insect Mol. Biol.">
        <title>Genome sequencing provides insights into the evolution of gene families encoding plant cell wall-degrading enzymes in longhorned beetles.</title>
        <authorList>
            <person name="Shin N.R."/>
            <person name="Okamura Y."/>
            <person name="Kirsch R."/>
            <person name="Pauchet Y."/>
        </authorList>
    </citation>
    <scope>NUCLEOTIDE SEQUENCE</scope>
    <source>
        <strain evidence="2">AMC_N1</strain>
    </source>
</reference>
<comment type="caution">
    <text evidence="2">The sequence shown here is derived from an EMBL/GenBank/DDBJ whole genome shotgun (WGS) entry which is preliminary data.</text>
</comment>
<evidence type="ECO:0000313" key="2">
    <source>
        <dbReference type="EMBL" id="KAJ8956798.1"/>
    </source>
</evidence>
<dbReference type="Proteomes" id="UP001162162">
    <property type="component" value="Unassembled WGS sequence"/>
</dbReference>
<dbReference type="EMBL" id="JAPWTK010000027">
    <property type="protein sequence ID" value="KAJ8956798.1"/>
    <property type="molecule type" value="Genomic_DNA"/>
</dbReference>
<sequence>MRCVASDKTKFCELGFMRDPRPFEVRSSKSDPQCYQILSEPSSVSAVLNTDDSKKVSEAETNQNLEIQSKNEPSRQNDMSRPPSETTISDSSITGVAPA</sequence>
<evidence type="ECO:0000256" key="1">
    <source>
        <dbReference type="SAM" id="MobiDB-lite"/>
    </source>
</evidence>
<name>A0AAV8YYY3_9CUCU</name>
<dbReference type="AlphaFoldDB" id="A0AAV8YYY3"/>
<feature type="compositionally biased region" description="Polar residues" evidence="1">
    <location>
        <begin position="59"/>
        <end position="99"/>
    </location>
</feature>
<evidence type="ECO:0000313" key="3">
    <source>
        <dbReference type="Proteomes" id="UP001162162"/>
    </source>
</evidence>
<proteinExistence type="predicted"/>